<accession>A0AAV7P502</accession>
<comment type="caution">
    <text evidence="2">The sequence shown here is derived from an EMBL/GenBank/DDBJ whole genome shotgun (WGS) entry which is preliminary data.</text>
</comment>
<reference evidence="2" key="1">
    <citation type="journal article" date="2022" name="bioRxiv">
        <title>Sequencing and chromosome-scale assembly of the giantPleurodeles waltlgenome.</title>
        <authorList>
            <person name="Brown T."/>
            <person name="Elewa A."/>
            <person name="Iarovenko S."/>
            <person name="Subramanian E."/>
            <person name="Araus A.J."/>
            <person name="Petzold A."/>
            <person name="Susuki M."/>
            <person name="Suzuki K.-i.T."/>
            <person name="Hayashi T."/>
            <person name="Toyoda A."/>
            <person name="Oliveira C."/>
            <person name="Osipova E."/>
            <person name="Leigh N.D."/>
            <person name="Simon A."/>
            <person name="Yun M.H."/>
        </authorList>
    </citation>
    <scope>NUCLEOTIDE SEQUENCE</scope>
    <source>
        <strain evidence="2">20211129_DDA</strain>
        <tissue evidence="2">Liver</tissue>
    </source>
</reference>
<protein>
    <submittedName>
        <fullName evidence="2">Uncharacterized protein</fullName>
    </submittedName>
</protein>
<evidence type="ECO:0000256" key="1">
    <source>
        <dbReference type="SAM" id="MobiDB-lite"/>
    </source>
</evidence>
<dbReference type="Proteomes" id="UP001066276">
    <property type="component" value="Chromosome 7"/>
</dbReference>
<organism evidence="2 3">
    <name type="scientific">Pleurodeles waltl</name>
    <name type="common">Iberian ribbed newt</name>
    <dbReference type="NCBI Taxonomy" id="8319"/>
    <lineage>
        <taxon>Eukaryota</taxon>
        <taxon>Metazoa</taxon>
        <taxon>Chordata</taxon>
        <taxon>Craniata</taxon>
        <taxon>Vertebrata</taxon>
        <taxon>Euteleostomi</taxon>
        <taxon>Amphibia</taxon>
        <taxon>Batrachia</taxon>
        <taxon>Caudata</taxon>
        <taxon>Salamandroidea</taxon>
        <taxon>Salamandridae</taxon>
        <taxon>Pleurodelinae</taxon>
        <taxon>Pleurodeles</taxon>
    </lineage>
</organism>
<feature type="region of interest" description="Disordered" evidence="1">
    <location>
        <begin position="1"/>
        <end position="69"/>
    </location>
</feature>
<gene>
    <name evidence="2" type="ORF">NDU88_000447</name>
</gene>
<proteinExistence type="predicted"/>
<evidence type="ECO:0000313" key="3">
    <source>
        <dbReference type="Proteomes" id="UP001066276"/>
    </source>
</evidence>
<dbReference type="EMBL" id="JANPWB010000011">
    <property type="protein sequence ID" value="KAJ1121939.1"/>
    <property type="molecule type" value="Genomic_DNA"/>
</dbReference>
<evidence type="ECO:0000313" key="2">
    <source>
        <dbReference type="EMBL" id="KAJ1121939.1"/>
    </source>
</evidence>
<dbReference type="AlphaFoldDB" id="A0AAV7P502"/>
<name>A0AAV7P502_PLEWA</name>
<keyword evidence="3" id="KW-1185">Reference proteome</keyword>
<sequence>MPSGPSEEATGAAAAASNPERDHVLSNPSELPGRRRQKTPVRGPGEGVVNEEDPAGGGERADETGEMET</sequence>